<dbReference type="GO" id="GO:0005739">
    <property type="term" value="C:mitochondrion"/>
    <property type="evidence" value="ECO:0007669"/>
    <property type="project" value="TreeGrafter"/>
</dbReference>
<dbReference type="PANTHER" id="PTHR43206:SF1">
    <property type="entry name" value="4-AMINOBUTYRATE AMINOTRANSFERASE, MITOCHONDRIAL"/>
    <property type="match status" value="1"/>
</dbReference>
<name>A0AAU9JPQ0_9CILI</name>
<reference evidence="7" key="1">
    <citation type="submission" date="2021-09" db="EMBL/GenBank/DDBJ databases">
        <authorList>
            <consortium name="AG Swart"/>
            <person name="Singh M."/>
            <person name="Singh A."/>
            <person name="Seah K."/>
            <person name="Emmerich C."/>
        </authorList>
    </citation>
    <scope>NUCLEOTIDE SEQUENCE</scope>
    <source>
        <strain evidence="7">ATCC30299</strain>
    </source>
</reference>
<dbReference type="AlphaFoldDB" id="A0AAU9JPQ0"/>
<dbReference type="Gene3D" id="3.90.1150.10">
    <property type="entry name" value="Aspartate Aminotransferase, domain 1"/>
    <property type="match status" value="1"/>
</dbReference>
<comment type="similarity">
    <text evidence="2 6">Belongs to the class-III pyridoxal-phosphate-dependent aminotransferase family.</text>
</comment>
<keyword evidence="3" id="KW-0032">Aminotransferase</keyword>
<proteinExistence type="inferred from homology"/>
<dbReference type="InterPro" id="IPR015421">
    <property type="entry name" value="PyrdxlP-dep_Trfase_major"/>
</dbReference>
<evidence type="ECO:0000256" key="4">
    <source>
        <dbReference type="ARBA" id="ARBA00022679"/>
    </source>
</evidence>
<dbReference type="Pfam" id="PF00202">
    <property type="entry name" value="Aminotran_3"/>
    <property type="match status" value="1"/>
</dbReference>
<dbReference type="Proteomes" id="UP001162131">
    <property type="component" value="Unassembled WGS sequence"/>
</dbReference>
<keyword evidence="4" id="KW-0808">Transferase</keyword>
<evidence type="ECO:0000313" key="7">
    <source>
        <dbReference type="EMBL" id="CAG9325460.1"/>
    </source>
</evidence>
<dbReference type="GO" id="GO:0030170">
    <property type="term" value="F:pyridoxal phosphate binding"/>
    <property type="evidence" value="ECO:0007669"/>
    <property type="project" value="InterPro"/>
</dbReference>
<keyword evidence="5 6" id="KW-0663">Pyridoxal phosphate</keyword>
<evidence type="ECO:0000256" key="3">
    <source>
        <dbReference type="ARBA" id="ARBA00022576"/>
    </source>
</evidence>
<comment type="cofactor">
    <cofactor evidence="1">
        <name>pyridoxal 5'-phosphate</name>
        <dbReference type="ChEBI" id="CHEBI:597326"/>
    </cofactor>
</comment>
<sequence>MKFATRLINKFKVNNPVLLEEPSAPLMSTSIPGPKGAELLAKQSQFSQDYRTIKFYVDYNKSIGNYVVDVDGNIILDTYCHIASLPLGYNHPDMIYNTYSGEYQKFLAQRQSADVPDIHWPRMVRDILLPLAPKNLNEVIVNCGCGSNSNEEAFKMAFAYYMKNKRGREPSDQDIEKAMNNQGEELTILSFTGGFHGGNMSCQTTTHTKPIYKIGQPKLDWPKAPFPDIKRPYHLNESHNIKEEQKCLAEVEKVFKSAKKPIAGVIIEPVMAEGGDKSASPNFYIGVQELAHKYGALLIVDEVQTGGGSTGRFWAHEHWGERADPDIVAFAKKLQVSGLFYKPHLRPARAYALYNSTRGDPIRLLNLRKIREVMDNDNLLRQTERVGMMLKNSLNALSPKYPINNVRGYGTFLAYDFESPEWANAYVREMLKLGVNVGLCGSQGIRVRPSLIFKPKHAELYLDRVEFALNQILSKGFNLAKA</sequence>
<dbReference type="Gene3D" id="3.40.640.10">
    <property type="entry name" value="Type I PLP-dependent aspartate aminotransferase-like (Major domain)"/>
    <property type="match status" value="1"/>
</dbReference>
<evidence type="ECO:0000256" key="1">
    <source>
        <dbReference type="ARBA" id="ARBA00001933"/>
    </source>
</evidence>
<evidence type="ECO:0000313" key="8">
    <source>
        <dbReference type="Proteomes" id="UP001162131"/>
    </source>
</evidence>
<evidence type="ECO:0000256" key="2">
    <source>
        <dbReference type="ARBA" id="ARBA00008954"/>
    </source>
</evidence>
<evidence type="ECO:0000256" key="6">
    <source>
        <dbReference type="RuleBase" id="RU003560"/>
    </source>
</evidence>
<dbReference type="GO" id="GO:0008483">
    <property type="term" value="F:transaminase activity"/>
    <property type="evidence" value="ECO:0007669"/>
    <property type="project" value="UniProtKB-KW"/>
</dbReference>
<dbReference type="GO" id="GO:0009450">
    <property type="term" value="P:gamma-aminobutyric acid catabolic process"/>
    <property type="evidence" value="ECO:0007669"/>
    <property type="project" value="TreeGrafter"/>
</dbReference>
<protein>
    <recommendedName>
        <fullName evidence="9">4-aminobutyrate--2-oxoglutarate transaminase</fullName>
    </recommendedName>
</protein>
<organism evidence="7 8">
    <name type="scientific">Blepharisma stoltei</name>
    <dbReference type="NCBI Taxonomy" id="1481888"/>
    <lineage>
        <taxon>Eukaryota</taxon>
        <taxon>Sar</taxon>
        <taxon>Alveolata</taxon>
        <taxon>Ciliophora</taxon>
        <taxon>Postciliodesmatophora</taxon>
        <taxon>Heterotrichea</taxon>
        <taxon>Heterotrichida</taxon>
        <taxon>Blepharismidae</taxon>
        <taxon>Blepharisma</taxon>
    </lineage>
</organism>
<evidence type="ECO:0008006" key="9">
    <source>
        <dbReference type="Google" id="ProtNLM"/>
    </source>
</evidence>
<dbReference type="SUPFAM" id="SSF53383">
    <property type="entry name" value="PLP-dependent transferases"/>
    <property type="match status" value="1"/>
</dbReference>
<dbReference type="PROSITE" id="PS00600">
    <property type="entry name" value="AA_TRANSFER_CLASS_3"/>
    <property type="match status" value="1"/>
</dbReference>
<dbReference type="InterPro" id="IPR005814">
    <property type="entry name" value="Aminotrans_3"/>
</dbReference>
<dbReference type="EMBL" id="CAJZBQ010000038">
    <property type="protein sequence ID" value="CAG9325460.1"/>
    <property type="molecule type" value="Genomic_DNA"/>
</dbReference>
<keyword evidence="8" id="KW-1185">Reference proteome</keyword>
<dbReference type="InterPro" id="IPR015424">
    <property type="entry name" value="PyrdxlP-dep_Trfase"/>
</dbReference>
<dbReference type="InterPro" id="IPR015422">
    <property type="entry name" value="PyrdxlP-dep_Trfase_small"/>
</dbReference>
<dbReference type="InterPro" id="IPR049704">
    <property type="entry name" value="Aminotrans_3_PPA_site"/>
</dbReference>
<dbReference type="PANTHER" id="PTHR43206">
    <property type="entry name" value="AMINOTRANSFERASE"/>
    <property type="match status" value="1"/>
</dbReference>
<evidence type="ECO:0000256" key="5">
    <source>
        <dbReference type="ARBA" id="ARBA00022898"/>
    </source>
</evidence>
<gene>
    <name evidence="7" type="ORF">BSTOLATCC_MIC38714</name>
</gene>
<accession>A0AAU9JPQ0</accession>
<dbReference type="PIRSF" id="PIRSF000521">
    <property type="entry name" value="Transaminase_4ab_Lys_Orn"/>
    <property type="match status" value="1"/>
</dbReference>
<comment type="caution">
    <text evidence="7">The sequence shown here is derived from an EMBL/GenBank/DDBJ whole genome shotgun (WGS) entry which is preliminary data.</text>
</comment>